<dbReference type="InParanoid" id="A0A409YDY7"/>
<proteinExistence type="predicted"/>
<organism evidence="2 3">
    <name type="scientific">Gymnopilus dilepis</name>
    <dbReference type="NCBI Taxonomy" id="231916"/>
    <lineage>
        <taxon>Eukaryota</taxon>
        <taxon>Fungi</taxon>
        <taxon>Dikarya</taxon>
        <taxon>Basidiomycota</taxon>
        <taxon>Agaricomycotina</taxon>
        <taxon>Agaricomycetes</taxon>
        <taxon>Agaricomycetidae</taxon>
        <taxon>Agaricales</taxon>
        <taxon>Agaricineae</taxon>
        <taxon>Hymenogastraceae</taxon>
        <taxon>Gymnopilus</taxon>
    </lineage>
</organism>
<evidence type="ECO:0000256" key="1">
    <source>
        <dbReference type="SAM" id="MobiDB-lite"/>
    </source>
</evidence>
<feature type="region of interest" description="Disordered" evidence="1">
    <location>
        <begin position="303"/>
        <end position="325"/>
    </location>
</feature>
<feature type="compositionally biased region" description="Polar residues" evidence="1">
    <location>
        <begin position="124"/>
        <end position="134"/>
    </location>
</feature>
<feature type="compositionally biased region" description="Basic and acidic residues" evidence="1">
    <location>
        <begin position="136"/>
        <end position="147"/>
    </location>
</feature>
<reference evidence="2 3" key="1">
    <citation type="journal article" date="2018" name="Evol. Lett.">
        <title>Horizontal gene cluster transfer increased hallucinogenic mushroom diversity.</title>
        <authorList>
            <person name="Reynolds H.T."/>
            <person name="Vijayakumar V."/>
            <person name="Gluck-Thaler E."/>
            <person name="Korotkin H.B."/>
            <person name="Matheny P.B."/>
            <person name="Slot J.C."/>
        </authorList>
    </citation>
    <scope>NUCLEOTIDE SEQUENCE [LARGE SCALE GENOMIC DNA]</scope>
    <source>
        <strain evidence="2 3">SRW20</strain>
    </source>
</reference>
<feature type="region of interest" description="Disordered" evidence="1">
    <location>
        <begin position="102"/>
        <end position="193"/>
    </location>
</feature>
<dbReference type="Proteomes" id="UP000284706">
    <property type="component" value="Unassembled WGS sequence"/>
</dbReference>
<dbReference type="EMBL" id="NHYE01000960">
    <property type="protein sequence ID" value="PPR01207.1"/>
    <property type="molecule type" value="Genomic_DNA"/>
</dbReference>
<dbReference type="AlphaFoldDB" id="A0A409YDY7"/>
<accession>A0A409YDY7</accession>
<feature type="region of interest" description="Disordered" evidence="1">
    <location>
        <begin position="1"/>
        <end position="64"/>
    </location>
</feature>
<evidence type="ECO:0000313" key="3">
    <source>
        <dbReference type="Proteomes" id="UP000284706"/>
    </source>
</evidence>
<gene>
    <name evidence="2" type="ORF">CVT26_016088</name>
</gene>
<name>A0A409YDY7_9AGAR</name>
<evidence type="ECO:0000313" key="2">
    <source>
        <dbReference type="EMBL" id="PPR01207.1"/>
    </source>
</evidence>
<comment type="caution">
    <text evidence="2">The sequence shown here is derived from an EMBL/GenBank/DDBJ whole genome shotgun (WGS) entry which is preliminary data.</text>
</comment>
<feature type="compositionally biased region" description="Polar residues" evidence="1">
    <location>
        <begin position="42"/>
        <end position="53"/>
    </location>
</feature>
<keyword evidence="3" id="KW-1185">Reference proteome</keyword>
<protein>
    <submittedName>
        <fullName evidence="2">Uncharacterized protein</fullName>
    </submittedName>
</protein>
<sequence length="421" mass="46603">MWGKGRSAPCKRGGLFKPQHPIRGTRPHLQPTFASKEATARPSRSSTEPSCSRPTRFCKRGTWGPRRNASGVYPELAMCERVEPRRGEWHVVVVAGCDGASHDPCSSLRTSEEQGHLASRRNLQHVTHTLSLVTSREGDGSSDERRQRPLQRQTNHLRLALQREGGGAWRGRQSAGAGSEVPSTAPARLPERRVGGEVGTATATALGCIVKAKNPPLTRSSTRGRWGWGCRNGRENIYPRLAIAQRGGQRRCQGQDIMKSSKKTNKQSLVEYERKQRNRKNKGVHAGKHVYALVRTWWASHTMGRGEKRDRGGRRRKRVVEGRRESRINEAQAVDPVSAFAAGEVGKCKRKVDFAFALSQVSHDGHQQKFKREVQTSLVFIPPPNPSPPVSLQPPAAASGAHVYSWAPVCLAMLETTRRTA</sequence>